<gene>
    <name evidence="1" type="ORF">POCTA_138.1.T0380064</name>
</gene>
<protein>
    <submittedName>
        <fullName evidence="1">Uncharacterized protein</fullName>
    </submittedName>
</protein>
<reference evidence="1" key="1">
    <citation type="submission" date="2021-01" db="EMBL/GenBank/DDBJ databases">
        <authorList>
            <consortium name="Genoscope - CEA"/>
            <person name="William W."/>
        </authorList>
    </citation>
    <scope>NUCLEOTIDE SEQUENCE</scope>
</reference>
<evidence type="ECO:0000313" key="1">
    <source>
        <dbReference type="EMBL" id="CAD8160223.1"/>
    </source>
</evidence>
<dbReference type="AlphaFoldDB" id="A0A8S1U873"/>
<dbReference type="EMBL" id="CAJJDP010000038">
    <property type="protein sequence ID" value="CAD8160223.1"/>
    <property type="molecule type" value="Genomic_DNA"/>
</dbReference>
<dbReference type="Proteomes" id="UP000683925">
    <property type="component" value="Unassembled WGS sequence"/>
</dbReference>
<keyword evidence="2" id="KW-1185">Reference proteome</keyword>
<organism evidence="1 2">
    <name type="scientific">Paramecium octaurelia</name>
    <dbReference type="NCBI Taxonomy" id="43137"/>
    <lineage>
        <taxon>Eukaryota</taxon>
        <taxon>Sar</taxon>
        <taxon>Alveolata</taxon>
        <taxon>Ciliophora</taxon>
        <taxon>Intramacronucleata</taxon>
        <taxon>Oligohymenophorea</taxon>
        <taxon>Peniculida</taxon>
        <taxon>Parameciidae</taxon>
        <taxon>Paramecium</taxon>
    </lineage>
</organism>
<proteinExistence type="predicted"/>
<evidence type="ECO:0000313" key="2">
    <source>
        <dbReference type="Proteomes" id="UP000683925"/>
    </source>
</evidence>
<sequence>MNITLFIVKMIDLVDFQGIFKQRGIQIDGKRQFNPFLKRDFQNIS</sequence>
<name>A0A8S1U873_PAROT</name>
<accession>A0A8S1U873</accession>
<comment type="caution">
    <text evidence="1">The sequence shown here is derived from an EMBL/GenBank/DDBJ whole genome shotgun (WGS) entry which is preliminary data.</text>
</comment>